<keyword evidence="2" id="KW-1185">Reference proteome</keyword>
<sequence length="78" mass="8914">NVFVQQFKRFLSVEGRGDGFLSFQPFEQPLNVFLHKALSTYPESLSYEQATVERGFSVNKEVKLCNLLEEGRGTKVDL</sequence>
<dbReference type="AlphaFoldDB" id="A0ABD0MUU2"/>
<evidence type="ECO:0000313" key="1">
    <source>
        <dbReference type="EMBL" id="KAL0152756.1"/>
    </source>
</evidence>
<evidence type="ECO:0000313" key="2">
    <source>
        <dbReference type="Proteomes" id="UP001529510"/>
    </source>
</evidence>
<organism evidence="1 2">
    <name type="scientific">Cirrhinus mrigala</name>
    <name type="common">Mrigala</name>
    <dbReference type="NCBI Taxonomy" id="683832"/>
    <lineage>
        <taxon>Eukaryota</taxon>
        <taxon>Metazoa</taxon>
        <taxon>Chordata</taxon>
        <taxon>Craniata</taxon>
        <taxon>Vertebrata</taxon>
        <taxon>Euteleostomi</taxon>
        <taxon>Actinopterygii</taxon>
        <taxon>Neopterygii</taxon>
        <taxon>Teleostei</taxon>
        <taxon>Ostariophysi</taxon>
        <taxon>Cypriniformes</taxon>
        <taxon>Cyprinidae</taxon>
        <taxon>Labeoninae</taxon>
        <taxon>Labeonini</taxon>
        <taxon>Cirrhinus</taxon>
    </lineage>
</organism>
<proteinExistence type="predicted"/>
<dbReference type="EMBL" id="JAMKFB020000189">
    <property type="protein sequence ID" value="KAL0152756.1"/>
    <property type="molecule type" value="Genomic_DNA"/>
</dbReference>
<name>A0ABD0MUU2_CIRMR</name>
<feature type="non-terminal residue" evidence="1">
    <location>
        <position position="1"/>
    </location>
</feature>
<accession>A0ABD0MUU2</accession>
<reference evidence="1 2" key="1">
    <citation type="submission" date="2024-05" db="EMBL/GenBank/DDBJ databases">
        <title>Genome sequencing and assembly of Indian major carp, Cirrhinus mrigala (Hamilton, 1822).</title>
        <authorList>
            <person name="Mohindra V."/>
            <person name="Chowdhury L.M."/>
            <person name="Lal K."/>
            <person name="Jena J.K."/>
        </authorList>
    </citation>
    <scope>NUCLEOTIDE SEQUENCE [LARGE SCALE GENOMIC DNA]</scope>
    <source>
        <strain evidence="1">CM1030</strain>
        <tissue evidence="1">Blood</tissue>
    </source>
</reference>
<comment type="caution">
    <text evidence="1">The sequence shown here is derived from an EMBL/GenBank/DDBJ whole genome shotgun (WGS) entry which is preliminary data.</text>
</comment>
<gene>
    <name evidence="1" type="ORF">M9458_052479</name>
</gene>
<protein>
    <submittedName>
        <fullName evidence="1">Uncharacterized protein</fullName>
    </submittedName>
</protein>
<dbReference type="Proteomes" id="UP001529510">
    <property type="component" value="Unassembled WGS sequence"/>
</dbReference>